<dbReference type="Pfam" id="PF04172">
    <property type="entry name" value="LrgB"/>
    <property type="match status" value="1"/>
</dbReference>
<dbReference type="Proteomes" id="UP001596086">
    <property type="component" value="Unassembled WGS sequence"/>
</dbReference>
<feature type="transmembrane region" description="Helical" evidence="5">
    <location>
        <begin position="15"/>
        <end position="37"/>
    </location>
</feature>
<evidence type="ECO:0000256" key="4">
    <source>
        <dbReference type="ARBA" id="ARBA00023136"/>
    </source>
</evidence>
<name>A0ABW0RQV6_9BURK</name>
<accession>A0ABW0RQV6</accession>
<keyword evidence="4 5" id="KW-0472">Membrane</keyword>
<organism evidence="6 7">
    <name type="scientific">Massilia aerilata</name>
    <dbReference type="NCBI Taxonomy" id="453817"/>
    <lineage>
        <taxon>Bacteria</taxon>
        <taxon>Pseudomonadati</taxon>
        <taxon>Pseudomonadota</taxon>
        <taxon>Betaproteobacteria</taxon>
        <taxon>Burkholderiales</taxon>
        <taxon>Oxalobacteraceae</taxon>
        <taxon>Telluria group</taxon>
        <taxon>Massilia</taxon>
    </lineage>
</organism>
<keyword evidence="7" id="KW-1185">Reference proteome</keyword>
<keyword evidence="2 5" id="KW-0812">Transmembrane</keyword>
<comment type="subcellular location">
    <subcellularLocation>
        <location evidence="1">Membrane</location>
        <topology evidence="1">Multi-pass membrane protein</topology>
    </subcellularLocation>
</comment>
<evidence type="ECO:0000313" key="6">
    <source>
        <dbReference type="EMBL" id="MFC5546993.1"/>
    </source>
</evidence>
<gene>
    <name evidence="6" type="ORF">ACFPO9_00510</name>
</gene>
<proteinExistence type="predicted"/>
<dbReference type="PANTHER" id="PTHR30249">
    <property type="entry name" value="PUTATIVE SEROTONIN TRANSPORTER"/>
    <property type="match status" value="1"/>
</dbReference>
<dbReference type="InterPro" id="IPR007300">
    <property type="entry name" value="CidB/LrgB"/>
</dbReference>
<feature type="transmembrane region" description="Helical" evidence="5">
    <location>
        <begin position="197"/>
        <end position="215"/>
    </location>
</feature>
<feature type="transmembrane region" description="Helical" evidence="5">
    <location>
        <begin position="74"/>
        <end position="95"/>
    </location>
</feature>
<feature type="transmembrane region" description="Helical" evidence="5">
    <location>
        <begin position="107"/>
        <end position="132"/>
    </location>
</feature>
<feature type="transmembrane region" description="Helical" evidence="5">
    <location>
        <begin position="162"/>
        <end position="185"/>
    </location>
</feature>
<evidence type="ECO:0000313" key="7">
    <source>
        <dbReference type="Proteomes" id="UP001596086"/>
    </source>
</evidence>
<protein>
    <submittedName>
        <fullName evidence="6">LrgB family protein</fullName>
    </submittedName>
</protein>
<dbReference type="EMBL" id="JBHSMZ010000001">
    <property type="protein sequence ID" value="MFC5546993.1"/>
    <property type="molecule type" value="Genomic_DNA"/>
</dbReference>
<feature type="transmembrane region" description="Helical" evidence="5">
    <location>
        <begin position="221"/>
        <end position="246"/>
    </location>
</feature>
<reference evidence="7" key="1">
    <citation type="journal article" date="2019" name="Int. J. Syst. Evol. Microbiol.">
        <title>The Global Catalogue of Microorganisms (GCM) 10K type strain sequencing project: providing services to taxonomists for standard genome sequencing and annotation.</title>
        <authorList>
            <consortium name="The Broad Institute Genomics Platform"/>
            <consortium name="The Broad Institute Genome Sequencing Center for Infectious Disease"/>
            <person name="Wu L."/>
            <person name="Ma J."/>
        </authorList>
    </citation>
    <scope>NUCLEOTIDE SEQUENCE [LARGE SCALE GENOMIC DNA]</scope>
    <source>
        <strain evidence="7">CGMCC 4.5798</strain>
    </source>
</reference>
<keyword evidence="3 5" id="KW-1133">Transmembrane helix</keyword>
<evidence type="ECO:0000256" key="5">
    <source>
        <dbReference type="SAM" id="Phobius"/>
    </source>
</evidence>
<comment type="caution">
    <text evidence="6">The sequence shown here is derived from an EMBL/GenBank/DDBJ whole genome shotgun (WGS) entry which is preliminary data.</text>
</comment>
<dbReference type="RefSeq" id="WP_379765440.1">
    <property type="nucleotide sequence ID" value="NZ_JBHSMZ010000001.1"/>
</dbReference>
<feature type="transmembrane region" description="Helical" evidence="5">
    <location>
        <begin position="49"/>
        <end position="68"/>
    </location>
</feature>
<sequence>MFSFNELSFEELTHFWVYLSASPLLGLTLTLCAYVFAHWVYARCGMSPLANPVAIAIALISLALVASGMSYQRYFAGAQFVHFLLGPATVALAVPLARQVPRLRRSLFPLACALVCGCVAAIVTAVVVAVMLGASPELARTIAPKSATTPIAMAVSEHLGGIPALTAVLVIGTGIFGAITARFLLNALRIESHAARGLALGVAAHGIGTARAFQVSPEMGAYAGLGMGLNGVLTAIFAPWLVPLLLGWMGR</sequence>
<dbReference type="PANTHER" id="PTHR30249:SF0">
    <property type="entry name" value="PLASTIDAL GLYCOLATE_GLYCERATE TRANSLOCATOR 1, CHLOROPLASTIC"/>
    <property type="match status" value="1"/>
</dbReference>
<evidence type="ECO:0000256" key="3">
    <source>
        <dbReference type="ARBA" id="ARBA00022989"/>
    </source>
</evidence>
<evidence type="ECO:0000256" key="2">
    <source>
        <dbReference type="ARBA" id="ARBA00022692"/>
    </source>
</evidence>
<evidence type="ECO:0000256" key="1">
    <source>
        <dbReference type="ARBA" id="ARBA00004141"/>
    </source>
</evidence>